<feature type="repeat" description="HEAT" evidence="2">
    <location>
        <begin position="419"/>
        <end position="458"/>
    </location>
</feature>
<dbReference type="InterPro" id="IPR021133">
    <property type="entry name" value="HEAT_type_2"/>
</dbReference>
<dbReference type="InterPro" id="IPR016024">
    <property type="entry name" value="ARM-type_fold"/>
</dbReference>
<dbReference type="Proteomes" id="UP001153069">
    <property type="component" value="Unassembled WGS sequence"/>
</dbReference>
<dbReference type="Gene3D" id="1.25.10.10">
    <property type="entry name" value="Leucine-rich Repeat Variant"/>
    <property type="match status" value="1"/>
</dbReference>
<evidence type="ECO:0000256" key="2">
    <source>
        <dbReference type="PROSITE-ProRule" id="PRU00103"/>
    </source>
</evidence>
<keyword evidence="4" id="KW-0418">Kinase</keyword>
<dbReference type="PANTHER" id="PTHR23346:SF7">
    <property type="entry name" value="STALLED RIBOSOME SENSOR GCN1"/>
    <property type="match status" value="1"/>
</dbReference>
<dbReference type="GO" id="GO:0034198">
    <property type="term" value="P:cellular response to amino acid starvation"/>
    <property type="evidence" value="ECO:0007669"/>
    <property type="project" value="TreeGrafter"/>
</dbReference>
<feature type="compositionally biased region" description="Low complexity" evidence="3">
    <location>
        <begin position="1"/>
        <end position="21"/>
    </location>
</feature>
<dbReference type="PANTHER" id="PTHR23346">
    <property type="entry name" value="TRANSLATIONAL ACTIVATOR GCN1-RELATED"/>
    <property type="match status" value="1"/>
</dbReference>
<dbReference type="GO" id="GO:0005829">
    <property type="term" value="C:cytosol"/>
    <property type="evidence" value="ECO:0007669"/>
    <property type="project" value="TreeGrafter"/>
</dbReference>
<evidence type="ECO:0000256" key="3">
    <source>
        <dbReference type="SAM" id="MobiDB-lite"/>
    </source>
</evidence>
<gene>
    <name evidence="4" type="ORF">SEMRO_4_G003470.1</name>
</gene>
<dbReference type="AlphaFoldDB" id="A0A9N8D4S4"/>
<evidence type="ECO:0000313" key="4">
    <source>
        <dbReference type="EMBL" id="CAB9496372.1"/>
    </source>
</evidence>
<feature type="compositionally biased region" description="Basic and acidic residues" evidence="3">
    <location>
        <begin position="475"/>
        <end position="538"/>
    </location>
</feature>
<sequence length="546" mass="58375">MLKVKVPAKGAAAKKGAAGKRAVGKGKGGAMARRSSMAPALKPAILTTPQAISSLKAAEKDEQKRQIQDFLRKALGAEVLVDKSTPHQASSTKSRSEGAADVATAAKEMGLVFVLKQCGVIDELQRMLFPQGDVHALLERGNEDDDKPSGLKPSASALSLASMDADIGDATTATSVTSNGTDANRGKTTPPNAREGSLLIIRALCEIVGRPAEPYIVGAFLAAALDECGSNSTSIRGVAEDTTVALIKLAHAWAFPAILCPLLLQSLKSSEWRVKHNALERLELCASTAPDQVNRLLPKLIPAITNQVWDTKAQVSKAAGATLLAICMTGKNPDVASSIPAVVKAISKPSETNKAVSELMGTTFVVPVDAPTLSILCPVLSRALKEKLAIHKRSACIVISNMSRLVETPSAVAPFGPLLVPELKRVATNVQFEEIRDEALKALSNLTKALGESYQAAQDSAGVDKMTEQMGEVDLEQKRIQEEKDAEAKRQEEIAKKEAEEKRKFKEAMDAQRELDRIAREEADKNRKEEEAKREKQKLSTKSATG</sequence>
<dbReference type="OrthoDB" id="2110130at2759"/>
<dbReference type="Pfam" id="PF24987">
    <property type="entry name" value="HEAT_EF3_N"/>
    <property type="match status" value="1"/>
</dbReference>
<dbReference type="GO" id="GO:0019887">
    <property type="term" value="F:protein kinase regulator activity"/>
    <property type="evidence" value="ECO:0007669"/>
    <property type="project" value="TreeGrafter"/>
</dbReference>
<reference evidence="4" key="1">
    <citation type="submission" date="2020-06" db="EMBL/GenBank/DDBJ databases">
        <authorList>
            <consortium name="Plant Systems Biology data submission"/>
        </authorList>
    </citation>
    <scope>NUCLEOTIDE SEQUENCE</scope>
    <source>
        <strain evidence="4">D6</strain>
    </source>
</reference>
<dbReference type="GO" id="GO:0006417">
    <property type="term" value="P:regulation of translation"/>
    <property type="evidence" value="ECO:0007669"/>
    <property type="project" value="TreeGrafter"/>
</dbReference>
<feature type="region of interest" description="Disordered" evidence="3">
    <location>
        <begin position="171"/>
        <end position="191"/>
    </location>
</feature>
<dbReference type="Pfam" id="PF24984">
    <property type="entry name" value="HEAT_EF3_GNC1"/>
    <property type="match status" value="1"/>
</dbReference>
<feature type="region of interest" description="Disordered" evidence="3">
    <location>
        <begin position="474"/>
        <end position="546"/>
    </location>
</feature>
<dbReference type="InterPro" id="IPR011989">
    <property type="entry name" value="ARM-like"/>
</dbReference>
<keyword evidence="4" id="KW-0808">Transferase</keyword>
<keyword evidence="1" id="KW-0677">Repeat</keyword>
<proteinExistence type="predicted"/>
<protein>
    <submittedName>
        <fullName evidence="4">EIF-2-alpha kinase activator GCN1</fullName>
    </submittedName>
</protein>
<evidence type="ECO:0000256" key="1">
    <source>
        <dbReference type="ARBA" id="ARBA00022737"/>
    </source>
</evidence>
<keyword evidence="5" id="KW-1185">Reference proteome</keyword>
<organism evidence="4 5">
    <name type="scientific">Seminavis robusta</name>
    <dbReference type="NCBI Taxonomy" id="568900"/>
    <lineage>
        <taxon>Eukaryota</taxon>
        <taxon>Sar</taxon>
        <taxon>Stramenopiles</taxon>
        <taxon>Ochrophyta</taxon>
        <taxon>Bacillariophyta</taxon>
        <taxon>Bacillariophyceae</taxon>
        <taxon>Bacillariophycidae</taxon>
        <taxon>Naviculales</taxon>
        <taxon>Naviculaceae</taxon>
        <taxon>Seminavis</taxon>
    </lineage>
</organism>
<accession>A0A9N8D4S4</accession>
<feature type="region of interest" description="Disordered" evidence="3">
    <location>
        <begin position="1"/>
        <end position="34"/>
    </location>
</feature>
<dbReference type="GO" id="GO:0016301">
    <property type="term" value="F:kinase activity"/>
    <property type="evidence" value="ECO:0007669"/>
    <property type="project" value="UniProtKB-KW"/>
</dbReference>
<dbReference type="SUPFAM" id="SSF48371">
    <property type="entry name" value="ARM repeat"/>
    <property type="match status" value="1"/>
</dbReference>
<dbReference type="EMBL" id="CAICTM010000004">
    <property type="protein sequence ID" value="CAB9496372.1"/>
    <property type="molecule type" value="Genomic_DNA"/>
</dbReference>
<dbReference type="PROSITE" id="PS50077">
    <property type="entry name" value="HEAT_REPEAT"/>
    <property type="match status" value="1"/>
</dbReference>
<comment type="caution">
    <text evidence="4">The sequence shown here is derived from an EMBL/GenBank/DDBJ whole genome shotgun (WGS) entry which is preliminary data.</text>
</comment>
<evidence type="ECO:0000313" key="5">
    <source>
        <dbReference type="Proteomes" id="UP001153069"/>
    </source>
</evidence>
<name>A0A9N8D4S4_9STRA</name>